<accession>A0A177L8T3</accession>
<comment type="caution">
    <text evidence="1">The sequence shown here is derived from an EMBL/GenBank/DDBJ whole genome shotgun (WGS) entry which is preliminary data.</text>
</comment>
<keyword evidence="2" id="KW-1185">Reference proteome</keyword>
<dbReference type="RefSeq" id="WP_063965129.1">
    <property type="nucleotide sequence ID" value="NZ_JBCNAN010000021.1"/>
</dbReference>
<dbReference type="Proteomes" id="UP000076935">
    <property type="component" value="Unassembled WGS sequence"/>
</dbReference>
<evidence type="ECO:0000313" key="1">
    <source>
        <dbReference type="EMBL" id="OAH61983.1"/>
    </source>
</evidence>
<gene>
    <name evidence="1" type="ORF">AWH49_11220</name>
</gene>
<reference evidence="1 2" key="1">
    <citation type="submission" date="2016-01" db="EMBL/GenBank/DDBJ databases">
        <title>Investigation of taxonomic status of Bacillus aminovorans.</title>
        <authorList>
            <person name="Verma A."/>
            <person name="Pal Y."/>
            <person name="Krishnamurthi S."/>
        </authorList>
    </citation>
    <scope>NUCLEOTIDE SEQUENCE [LARGE SCALE GENOMIC DNA]</scope>
    <source>
        <strain evidence="1 2">DSM 1314</strain>
    </source>
</reference>
<organism evidence="1 2">
    <name type="scientific">Domibacillus aminovorans</name>
    <dbReference type="NCBI Taxonomy" id="29332"/>
    <lineage>
        <taxon>Bacteria</taxon>
        <taxon>Bacillati</taxon>
        <taxon>Bacillota</taxon>
        <taxon>Bacilli</taxon>
        <taxon>Bacillales</taxon>
        <taxon>Bacillaceae</taxon>
        <taxon>Domibacillus</taxon>
    </lineage>
</organism>
<sequence>MSKDPCDKEYYVIARGSGSHIDYYPNPELKGLLGSLPVHWFENFRFAENSLVIESEEITIEQIPGVAIFDREESPQFIEQLSLL</sequence>
<dbReference type="EMBL" id="LQWY01000014">
    <property type="protein sequence ID" value="OAH61983.1"/>
    <property type="molecule type" value="Genomic_DNA"/>
</dbReference>
<dbReference type="AlphaFoldDB" id="A0A177L8T3"/>
<protein>
    <submittedName>
        <fullName evidence="1">Uncharacterized protein</fullName>
    </submittedName>
</protein>
<name>A0A177L8T3_9BACI</name>
<proteinExistence type="predicted"/>
<evidence type="ECO:0000313" key="2">
    <source>
        <dbReference type="Proteomes" id="UP000076935"/>
    </source>
</evidence>